<protein>
    <recommendedName>
        <fullName evidence="5 6">Ubiquitin-related modifier 1</fullName>
    </recommendedName>
</protein>
<dbReference type="AlphaFoldDB" id="A0A9W8TCB0"/>
<keyword evidence="4 5" id="KW-0833">Ubl conjugation pathway</keyword>
<name>A0A9W8TCB0_9HYPO</name>
<evidence type="ECO:0000256" key="2">
    <source>
        <dbReference type="ARBA" id="ARBA00022499"/>
    </source>
</evidence>
<comment type="similarity">
    <text evidence="5 6">Belongs to the URM1 family.</text>
</comment>
<reference evidence="7" key="1">
    <citation type="submission" date="2022-10" db="EMBL/GenBank/DDBJ databases">
        <title>Tapping the CABI collections for fungal endophytes: first genome assemblies for Collariella, Neodidymelliopsis, Ascochyta clinopodiicola, Didymella pomorum, Didymosphaeria variabile, Neocosmospora piperis and Neocucurbitaria cava.</title>
        <authorList>
            <person name="Hill R."/>
        </authorList>
    </citation>
    <scope>NUCLEOTIDE SEQUENCE</scope>
    <source>
        <strain evidence="7">IMI 366586</strain>
    </source>
</reference>
<evidence type="ECO:0000256" key="3">
    <source>
        <dbReference type="ARBA" id="ARBA00022694"/>
    </source>
</evidence>
<dbReference type="GO" id="GO:0005829">
    <property type="term" value="C:cytosol"/>
    <property type="evidence" value="ECO:0007669"/>
    <property type="project" value="UniProtKB-UniRule"/>
</dbReference>
<dbReference type="PANTHER" id="PTHR14986">
    <property type="entry name" value="RURM1 PROTEIN"/>
    <property type="match status" value="1"/>
</dbReference>
<comment type="function">
    <text evidence="5">Acts as a sulfur carrier required for 2-thiolation of mcm(5)S(2)U at tRNA wobble positions of cytosolic tRNA(Lys), tRNA(Glu) and tRNA(Gln). Serves as sulfur donor in tRNA 2-thiolation reaction by being thiocarboxylated (-COSH) at its C-terminus by the MOCS3 homolog UBA4. The sulfur is then transferred to tRNA to form 2-thiolation of mcm(5)S(2)U. Prior mcm(5) tRNA modification by the elongator complex is required for 2-thiolation. Also acts as a ubiquitin-like protein (UBL) that is covalently conjugated via an isopeptide bond to lysine residues of target proteins such as AHP1. The thiocarboxylated form serves as substrate for conjugation and oxidative stress specifically induces the formation of UBL-protein conjugates.</text>
</comment>
<dbReference type="InterPro" id="IPR015221">
    <property type="entry name" value="Urm1"/>
</dbReference>
<dbReference type="GO" id="GO:0032447">
    <property type="term" value="P:protein urmylation"/>
    <property type="evidence" value="ECO:0007669"/>
    <property type="project" value="UniProtKB-UniRule"/>
</dbReference>
<evidence type="ECO:0000256" key="1">
    <source>
        <dbReference type="ARBA" id="ARBA00022490"/>
    </source>
</evidence>
<dbReference type="PIRSF" id="PIRSF037379">
    <property type="entry name" value="Ubiquitin-related_modifier_1"/>
    <property type="match status" value="1"/>
</dbReference>
<dbReference type="EMBL" id="JAPEUR010000327">
    <property type="protein sequence ID" value="KAJ4311543.1"/>
    <property type="molecule type" value="Genomic_DNA"/>
</dbReference>
<keyword evidence="8" id="KW-1185">Reference proteome</keyword>
<dbReference type="CDD" id="cd01764">
    <property type="entry name" value="Ubl_Urm1"/>
    <property type="match status" value="1"/>
</dbReference>
<dbReference type="Gene3D" id="3.10.20.30">
    <property type="match status" value="1"/>
</dbReference>
<sequence>MVEQSSLAIAVEFSGGLEMLFSDKRHHAVSIPAVTQDGKPANIAYLIDHLCQNVMQDSRKDLFVLDNHLRPGILVLINDADWELEGEEAYELQSGDSILFVSTLHGG</sequence>
<comment type="caution">
    <text evidence="7">The sequence shown here is derived from an EMBL/GenBank/DDBJ whole genome shotgun (WGS) entry which is preliminary data.</text>
</comment>
<dbReference type="SUPFAM" id="SSF54285">
    <property type="entry name" value="MoaD/ThiS"/>
    <property type="match status" value="1"/>
</dbReference>
<comment type="PTM">
    <text evidence="5">C-terminal thiocarboxylation occurs in 2 steps, it is first acyl-adenylated (-COAMP) via the hesA/moeB/thiF part of UBA4, then thiocarboxylated (-COSH) via the rhodanese domain of UBA4.</text>
</comment>
<feature type="modified residue" description="1-thioglycine" evidence="5">
    <location>
        <position position="107"/>
    </location>
</feature>
<keyword evidence="1 5" id="KW-0963">Cytoplasm</keyword>
<evidence type="ECO:0000256" key="6">
    <source>
        <dbReference type="RuleBase" id="RU361182"/>
    </source>
</evidence>
<evidence type="ECO:0000313" key="7">
    <source>
        <dbReference type="EMBL" id="KAJ4311543.1"/>
    </source>
</evidence>
<dbReference type="InterPro" id="IPR012675">
    <property type="entry name" value="Beta-grasp_dom_sf"/>
</dbReference>
<evidence type="ECO:0000256" key="4">
    <source>
        <dbReference type="ARBA" id="ARBA00022786"/>
    </source>
</evidence>
<dbReference type="GO" id="GO:0034227">
    <property type="term" value="P:tRNA thio-modification"/>
    <property type="evidence" value="ECO:0007669"/>
    <property type="project" value="UniProtKB-UniRule"/>
</dbReference>
<accession>A0A9W8TCB0</accession>
<dbReference type="GO" id="GO:0002098">
    <property type="term" value="P:tRNA wobble uridine modification"/>
    <property type="evidence" value="ECO:0007669"/>
    <property type="project" value="UniProtKB-UniRule"/>
</dbReference>
<keyword evidence="2 5" id="KW-1017">Isopeptide bond</keyword>
<gene>
    <name evidence="5 7" type="primary">URM1</name>
    <name evidence="7" type="ORF">N0V84_010389</name>
</gene>
<dbReference type="OrthoDB" id="10248987at2759"/>
<feature type="cross-link" description="Glycyl lysine isopeptide (Gly-Lys) (interchain with K-? in acceptor proteins)" evidence="5">
    <location>
        <position position="107"/>
    </location>
</feature>
<proteinExistence type="inferred from homology"/>
<evidence type="ECO:0000313" key="8">
    <source>
        <dbReference type="Proteomes" id="UP001140502"/>
    </source>
</evidence>
<comment type="subcellular location">
    <subcellularLocation>
        <location evidence="5 6">Cytoplasm</location>
    </subcellularLocation>
</comment>
<organism evidence="7 8">
    <name type="scientific">Fusarium piperis</name>
    <dbReference type="NCBI Taxonomy" id="1435070"/>
    <lineage>
        <taxon>Eukaryota</taxon>
        <taxon>Fungi</taxon>
        <taxon>Dikarya</taxon>
        <taxon>Ascomycota</taxon>
        <taxon>Pezizomycotina</taxon>
        <taxon>Sordariomycetes</taxon>
        <taxon>Hypocreomycetidae</taxon>
        <taxon>Hypocreales</taxon>
        <taxon>Nectriaceae</taxon>
        <taxon>Fusarium</taxon>
        <taxon>Fusarium solani species complex</taxon>
    </lineage>
</organism>
<dbReference type="InterPro" id="IPR016155">
    <property type="entry name" value="Mopterin_synth/thiamin_S_b"/>
</dbReference>
<evidence type="ECO:0000256" key="5">
    <source>
        <dbReference type="HAMAP-Rule" id="MF_03048"/>
    </source>
</evidence>
<dbReference type="Pfam" id="PF09138">
    <property type="entry name" value="Urm1"/>
    <property type="match status" value="1"/>
</dbReference>
<dbReference type="Proteomes" id="UP001140502">
    <property type="component" value="Unassembled WGS sequence"/>
</dbReference>
<dbReference type="HAMAP" id="MF_03048">
    <property type="entry name" value="Urm1"/>
    <property type="match status" value="1"/>
</dbReference>
<keyword evidence="3 5" id="KW-0819">tRNA processing</keyword>
<comment type="pathway">
    <text evidence="5 6">tRNA modification; 5-methoxycarbonylmethyl-2-thiouridine-tRNA biosynthesis.</text>
</comment>